<dbReference type="RefSeq" id="XP_019635521.1">
    <property type="nucleotide sequence ID" value="XM_019779962.1"/>
</dbReference>
<dbReference type="Proteomes" id="UP000515135">
    <property type="component" value="Unplaced"/>
</dbReference>
<gene>
    <name evidence="3" type="primary">LOC109478430</name>
</gene>
<evidence type="ECO:0000256" key="1">
    <source>
        <dbReference type="SAM" id="MobiDB-lite"/>
    </source>
</evidence>
<dbReference type="KEGG" id="bbel:109478430"/>
<protein>
    <submittedName>
        <fullName evidence="3">Uncharacterized protein LOC109478430</fullName>
    </submittedName>
</protein>
<dbReference type="OrthoDB" id="10298523at2759"/>
<dbReference type="InterPro" id="IPR011990">
    <property type="entry name" value="TPR-like_helical_dom_sf"/>
</dbReference>
<evidence type="ECO:0000313" key="3">
    <source>
        <dbReference type="RefSeq" id="XP_019635521.1"/>
    </source>
</evidence>
<dbReference type="GeneID" id="109478430"/>
<feature type="compositionally biased region" description="Low complexity" evidence="1">
    <location>
        <begin position="360"/>
        <end position="371"/>
    </location>
</feature>
<name>A0A6P5A121_BRABE</name>
<accession>A0A6P5A121</accession>
<sequence length="388" mass="43466">MGSLSEKHRHLEIQLRTTGNPEAGYRRALRDAIANGDSYMEVEALKCLGDLHLEKGKSSKASEELRKCKTFYTAALLRCKDRDLKETLQHRSRYLEKVAGKLEEKHCITASSREEAQNGDCSSSSSVLRAAETFLALDRLLAGFDVKNLEDEYTKILVTAIATCDRVLEEESLKSLGDLYLEEGKKRLDILLLSKAEGLYNNARGRCEEPEAKEVLSHRYKYAEKVTEEVKLMLCKRGIRGSKFKNTKDRGREVIPIPDAGSDAEDSELLRLYEDRTKKGQSRMESGDLEEAEQDFAEALKLVHGKPTYLELEADCLHRLGNVYKDRGKMTKDGGDFTKAAALYQASLVRTGNEDFKKNSTSSSTQRSSPSYGKQSGYHVIGELAKSA</sequence>
<proteinExistence type="predicted"/>
<reference evidence="3" key="1">
    <citation type="submission" date="2025-08" db="UniProtKB">
        <authorList>
            <consortium name="RefSeq"/>
        </authorList>
    </citation>
    <scope>IDENTIFICATION</scope>
    <source>
        <tissue evidence="3">Gonad</tissue>
    </source>
</reference>
<dbReference type="AlphaFoldDB" id="A0A6P5A121"/>
<keyword evidence="2" id="KW-1185">Reference proteome</keyword>
<dbReference type="Gene3D" id="1.25.40.10">
    <property type="entry name" value="Tetratricopeptide repeat domain"/>
    <property type="match status" value="1"/>
</dbReference>
<evidence type="ECO:0000313" key="2">
    <source>
        <dbReference type="Proteomes" id="UP000515135"/>
    </source>
</evidence>
<organism evidence="2 3">
    <name type="scientific">Branchiostoma belcheri</name>
    <name type="common">Amphioxus</name>
    <dbReference type="NCBI Taxonomy" id="7741"/>
    <lineage>
        <taxon>Eukaryota</taxon>
        <taxon>Metazoa</taxon>
        <taxon>Chordata</taxon>
        <taxon>Cephalochordata</taxon>
        <taxon>Leptocardii</taxon>
        <taxon>Amphioxiformes</taxon>
        <taxon>Branchiostomatidae</taxon>
        <taxon>Branchiostoma</taxon>
    </lineage>
</organism>
<feature type="region of interest" description="Disordered" evidence="1">
    <location>
        <begin position="353"/>
        <end position="378"/>
    </location>
</feature>
<dbReference type="PANTHER" id="PTHR19959:SF119">
    <property type="entry name" value="FUNGAL LIPASE-LIKE DOMAIN-CONTAINING PROTEIN"/>
    <property type="match status" value="1"/>
</dbReference>
<dbReference type="SUPFAM" id="SSF48452">
    <property type="entry name" value="TPR-like"/>
    <property type="match status" value="1"/>
</dbReference>
<dbReference type="PANTHER" id="PTHR19959">
    <property type="entry name" value="KINESIN LIGHT CHAIN"/>
    <property type="match status" value="1"/>
</dbReference>